<sequence length="113" mass="12408">MIDFGDMSGVALANGNLFYASPNIKRCGRHTSEGVEETKVGILSCARGIVQKAVIIASSSRKLEVEETKAKKDETSNADSKGAKTKPRGLYKREETKKEEEMIHCTKCRVQTS</sequence>
<evidence type="ECO:0000313" key="3">
    <source>
        <dbReference type="EMBL" id="GBN16143.1"/>
    </source>
</evidence>
<dbReference type="AlphaFoldDB" id="A0A4Y2LNR1"/>
<comment type="caution">
    <text evidence="2">The sequence shown here is derived from an EMBL/GenBank/DDBJ whole genome shotgun (WGS) entry which is preliminary data.</text>
</comment>
<organism evidence="2 4">
    <name type="scientific">Araneus ventricosus</name>
    <name type="common">Orbweaver spider</name>
    <name type="synonym">Epeira ventricosa</name>
    <dbReference type="NCBI Taxonomy" id="182803"/>
    <lineage>
        <taxon>Eukaryota</taxon>
        <taxon>Metazoa</taxon>
        <taxon>Ecdysozoa</taxon>
        <taxon>Arthropoda</taxon>
        <taxon>Chelicerata</taxon>
        <taxon>Arachnida</taxon>
        <taxon>Araneae</taxon>
        <taxon>Araneomorphae</taxon>
        <taxon>Entelegynae</taxon>
        <taxon>Araneoidea</taxon>
        <taxon>Araneidae</taxon>
        <taxon>Araneus</taxon>
    </lineage>
</organism>
<feature type="compositionally biased region" description="Basic and acidic residues" evidence="1">
    <location>
        <begin position="65"/>
        <end position="75"/>
    </location>
</feature>
<dbReference type="EMBL" id="BGPR01119568">
    <property type="protein sequence ID" value="GBN16143.1"/>
    <property type="molecule type" value="Genomic_DNA"/>
</dbReference>
<reference evidence="2 4" key="1">
    <citation type="journal article" date="2019" name="Sci. Rep.">
        <title>Orb-weaving spider Araneus ventricosus genome elucidates the spidroin gene catalogue.</title>
        <authorList>
            <person name="Kono N."/>
            <person name="Nakamura H."/>
            <person name="Ohtoshi R."/>
            <person name="Moran D.A.P."/>
            <person name="Shinohara A."/>
            <person name="Yoshida Y."/>
            <person name="Fujiwara M."/>
            <person name="Mori M."/>
            <person name="Tomita M."/>
            <person name="Arakawa K."/>
        </authorList>
    </citation>
    <scope>NUCLEOTIDE SEQUENCE [LARGE SCALE GENOMIC DNA]</scope>
</reference>
<evidence type="ECO:0000313" key="2">
    <source>
        <dbReference type="EMBL" id="GBN16089.1"/>
    </source>
</evidence>
<dbReference type="EMBL" id="BGPR01119548">
    <property type="protein sequence ID" value="GBN16089.1"/>
    <property type="molecule type" value="Genomic_DNA"/>
</dbReference>
<protein>
    <submittedName>
        <fullName evidence="2">Uncharacterized protein</fullName>
    </submittedName>
</protein>
<keyword evidence="4" id="KW-1185">Reference proteome</keyword>
<proteinExistence type="predicted"/>
<dbReference type="Proteomes" id="UP000499080">
    <property type="component" value="Unassembled WGS sequence"/>
</dbReference>
<accession>A0A4Y2LNR1</accession>
<gene>
    <name evidence="3" type="ORF">AVEN_215188_1</name>
    <name evidence="2" type="ORF">AVEN_256489_1</name>
</gene>
<feature type="region of interest" description="Disordered" evidence="1">
    <location>
        <begin position="65"/>
        <end position="97"/>
    </location>
</feature>
<name>A0A4Y2LNR1_ARAVE</name>
<evidence type="ECO:0000256" key="1">
    <source>
        <dbReference type="SAM" id="MobiDB-lite"/>
    </source>
</evidence>
<evidence type="ECO:0000313" key="4">
    <source>
        <dbReference type="Proteomes" id="UP000499080"/>
    </source>
</evidence>